<evidence type="ECO:0000313" key="2">
    <source>
        <dbReference type="Proteomes" id="UP001283691"/>
    </source>
</evidence>
<sequence length="159" mass="18104">MQSKNVPKEHIANDFETLKPEIDALTYIHEVLFSNENLFGAHGKFVEQNFKSYHKENLANFILENKHKTIKQFKNGEISYKGTALGGCIATEACDSRLTRSVTACLECHGAVLKKSKIDNVIQNHKIFMEILDKNSIEYNTEMSDLKILEEISAKLIKE</sequence>
<organism evidence="1 2">
    <name type="scientific">Aliarcobacter skirrowii</name>
    <dbReference type="NCBI Taxonomy" id="28200"/>
    <lineage>
        <taxon>Bacteria</taxon>
        <taxon>Pseudomonadati</taxon>
        <taxon>Campylobacterota</taxon>
        <taxon>Epsilonproteobacteria</taxon>
        <taxon>Campylobacterales</taxon>
        <taxon>Arcobacteraceae</taxon>
        <taxon>Aliarcobacter</taxon>
    </lineage>
</organism>
<evidence type="ECO:0000313" key="1">
    <source>
        <dbReference type="EMBL" id="MDX4069870.1"/>
    </source>
</evidence>
<accession>A0AAW9DCD3</accession>
<reference evidence="1" key="2">
    <citation type="submission" date="2023-07" db="EMBL/GenBank/DDBJ databases">
        <authorList>
            <person name="Zhang M."/>
            <person name="Zhou G."/>
        </authorList>
    </citation>
    <scope>NUCLEOTIDE SEQUENCE</scope>
    <source>
        <strain evidence="1">BJSY19SF1-2</strain>
    </source>
</reference>
<dbReference type="Proteomes" id="UP001283691">
    <property type="component" value="Unassembled WGS sequence"/>
</dbReference>
<name>A0AAW9DCD3_9BACT</name>
<dbReference type="RefSeq" id="WP_319048400.1">
    <property type="nucleotide sequence ID" value="NZ_JAUQUR010000007.1"/>
</dbReference>
<dbReference type="AlphaFoldDB" id="A0AAW9DCD3"/>
<comment type="caution">
    <text evidence="1">The sequence shown here is derived from an EMBL/GenBank/DDBJ whole genome shotgun (WGS) entry which is preliminary data.</text>
</comment>
<protein>
    <submittedName>
        <fullName evidence="1">Uncharacterized protein</fullName>
    </submittedName>
</protein>
<proteinExistence type="predicted"/>
<reference evidence="1" key="1">
    <citation type="journal article" date="2023" name="Front. Microbiol.">
        <title>Genomic diversity and taxonomic marker for Arcobacter species.</title>
        <authorList>
            <person name="Zhou G."/>
            <person name="Gu Y."/>
            <person name="Wang H."/>
            <person name="Chen X."/>
            <person name="Zhang X."/>
            <person name="Shao Z."/>
            <person name="Yan X."/>
            <person name="Zhang J."/>
            <person name="Zhang M."/>
        </authorList>
    </citation>
    <scope>NUCLEOTIDE SEQUENCE</scope>
    <source>
        <strain evidence="1">BJSY19SF1-2</strain>
    </source>
</reference>
<dbReference type="EMBL" id="JAUQUR010000007">
    <property type="protein sequence ID" value="MDX4069870.1"/>
    <property type="molecule type" value="Genomic_DNA"/>
</dbReference>
<gene>
    <name evidence="1" type="ORF">Q6A80_09070</name>
</gene>